<dbReference type="EMBL" id="JBANFI010000002">
    <property type="protein sequence ID" value="MFK7160089.1"/>
    <property type="molecule type" value="Genomic_DNA"/>
</dbReference>
<accession>A0ABW8PW12</accession>
<dbReference type="Proteomes" id="UP001621714">
    <property type="component" value="Unassembled WGS sequence"/>
</dbReference>
<dbReference type="InterPro" id="IPR010836">
    <property type="entry name" value="SapC"/>
</dbReference>
<gene>
    <name evidence="1" type="ORF">V6U78_03450</name>
</gene>
<dbReference type="Pfam" id="PF07277">
    <property type="entry name" value="SapC"/>
    <property type="match status" value="1"/>
</dbReference>
<keyword evidence="2" id="KW-1185">Reference proteome</keyword>
<evidence type="ECO:0000313" key="1">
    <source>
        <dbReference type="EMBL" id="MFK7160089.1"/>
    </source>
</evidence>
<comment type="caution">
    <text evidence="1">The sequence shown here is derived from an EMBL/GenBank/DDBJ whole genome shotgun (WGS) entry which is preliminary data.</text>
</comment>
<reference evidence="1 2" key="1">
    <citation type="submission" date="2024-02" db="EMBL/GenBank/DDBJ databases">
        <title>Marinospirillum sp. MEB 164 isolated from Lonar lake sediment.</title>
        <authorList>
            <person name="Joshi A."/>
            <person name="Thite S."/>
        </authorList>
    </citation>
    <scope>NUCLEOTIDE SEQUENCE [LARGE SCALE GENOMIC DNA]</scope>
    <source>
        <strain evidence="1 2">MEB164</strain>
    </source>
</reference>
<proteinExistence type="predicted"/>
<evidence type="ECO:0000313" key="2">
    <source>
        <dbReference type="Proteomes" id="UP001621714"/>
    </source>
</evidence>
<organism evidence="1 2">
    <name type="scientific">Marinospirillum alkalitolerans</name>
    <dbReference type="NCBI Taxonomy" id="3123374"/>
    <lineage>
        <taxon>Bacteria</taxon>
        <taxon>Pseudomonadati</taxon>
        <taxon>Pseudomonadota</taxon>
        <taxon>Gammaproteobacteria</taxon>
        <taxon>Oceanospirillales</taxon>
        <taxon>Oceanospirillaceae</taxon>
        <taxon>Marinospirillum</taxon>
    </lineage>
</organism>
<sequence>MPEHQPLTPQQVHGLRWDRFKDFRHSRHLHWVAITAPEASRVAAELPLIFVTDTQGQTQLHALLSLQAQQNFCLNEHNQWQLDYTPALLRTHPFSIQPPKGGKPTERTLCIDIDSPWVHPQGQNNFFDTKQAQPQLSSSVQEVLNFLKELELHRYKTQQACNHLAELKLLKPLEFCTLQGTYQGTAYQIDEPALNQLKEKALFQLRKTGGLALAYTQMISSHQVRHLQKASQDHNSPHQDVDLDQVFGEASNDTFKF</sequence>
<dbReference type="RefSeq" id="WP_405337233.1">
    <property type="nucleotide sequence ID" value="NZ_JBANFI010000002.1"/>
</dbReference>
<name>A0ABW8PW12_9GAMM</name>
<protein>
    <submittedName>
        <fullName evidence="1">SapC family protein</fullName>
    </submittedName>
</protein>